<dbReference type="Pfam" id="PF00497">
    <property type="entry name" value="SBP_bac_3"/>
    <property type="match status" value="1"/>
</dbReference>
<reference evidence="4" key="1">
    <citation type="journal article" date="2010" name="Nature">
        <title>The Dynamic genome of Hydra.</title>
        <authorList>
            <person name="Chapman J.A."/>
            <person name="Kirkness E.F."/>
            <person name="Simakov O."/>
            <person name="Hampson S.E."/>
            <person name="Mitros T."/>
            <person name="Weinmaier T."/>
            <person name="Rattei T."/>
            <person name="Balasubramanian P.G."/>
            <person name="Borman J."/>
            <person name="Busam D."/>
            <person name="Disbennett K."/>
            <person name="Pfannkoch C."/>
            <person name="Sumin N."/>
            <person name="Sutton G."/>
            <person name="Viswanathan L."/>
            <person name="Walenz B."/>
            <person name="Goodstein D.M."/>
            <person name="Hellsten U."/>
            <person name="Kawashima T."/>
            <person name="Prochnik S.E."/>
            <person name="Putnam N.H."/>
            <person name="Shu S."/>
            <person name="Blumberg B."/>
            <person name="Dana C.E."/>
            <person name="Gee L."/>
            <person name="Kibler D.F."/>
            <person name="Law L."/>
            <person name="Lindgens D."/>
            <person name="Martinez D.E."/>
            <person name="Peng J."/>
            <person name="Wigge P.A."/>
            <person name="Bertulat B."/>
            <person name="Guder C."/>
            <person name="Nakamura Y."/>
            <person name="Ozbek S."/>
            <person name="Watanabe H."/>
            <person name="Khalturin K."/>
            <person name="Hemmrich G."/>
            <person name="Franke A."/>
            <person name="Augustin R."/>
            <person name="Fraune S."/>
            <person name="Hayakawa E."/>
            <person name="Hayakawa S."/>
            <person name="Hirose M."/>
            <person name="Hwang J."/>
            <person name="Ikeo K."/>
            <person name="Nishimiya-Fujisawa C."/>
            <person name="Ogura A."/>
            <person name="Takahashi T."/>
            <person name="Steinmetz P.R."/>
            <person name="Zhang X."/>
            <person name="Aufschnaiter R."/>
            <person name="Eder M.K."/>
            <person name="Gorny A.K."/>
            <person name="Salvenmoser W."/>
            <person name="Heimberg A.M."/>
            <person name="Wheeler B.M."/>
            <person name="Peterson K.J."/>
            <person name="Boettger A."/>
            <person name="Tischler P."/>
            <person name="Wolf A."/>
            <person name="Gojobori T."/>
            <person name="Remington K.A."/>
            <person name="Strausberg R.L."/>
            <person name="Venter J."/>
            <person name="Technau U."/>
            <person name="Hobmayer B."/>
            <person name="Bosch T.C."/>
            <person name="Holstein T.W."/>
            <person name="Fujisawa T."/>
            <person name="Bode H.R."/>
            <person name="David C.N."/>
            <person name="Rokhsar D.S."/>
            <person name="Steele R.E."/>
        </authorList>
    </citation>
    <scope>NUCLEOTIDE SEQUENCE</scope>
</reference>
<gene>
    <name evidence="4" type="ORF">Csp_B17890</name>
</gene>
<evidence type="ECO:0000313" key="4">
    <source>
        <dbReference type="EMBL" id="CBA33205.1"/>
    </source>
</evidence>
<evidence type="ECO:0000259" key="3">
    <source>
        <dbReference type="SMART" id="SM00062"/>
    </source>
</evidence>
<feature type="domain" description="Solute-binding protein family 3/N-terminal" evidence="3">
    <location>
        <begin position="36"/>
        <end position="259"/>
    </location>
</feature>
<dbReference type="PANTHER" id="PTHR35936:SF25">
    <property type="entry name" value="ABC TRANSPORTER SUBSTRATE-BINDING PROTEIN"/>
    <property type="match status" value="1"/>
</dbReference>
<evidence type="ECO:0000256" key="1">
    <source>
        <dbReference type="ARBA" id="ARBA00022729"/>
    </source>
</evidence>
<feature type="signal peptide" evidence="2">
    <location>
        <begin position="1"/>
        <end position="34"/>
    </location>
</feature>
<sequence>MSGHFENRLESPMRTALRLATACLVMSLTLAAHALTFRAASDPYPPYGDPKHPDGGLGIEIIRAAYKTQGHEVTMEYVPWARAEAGVKNGTYDILPFTWRTDAREKVLLFSAPFAVGNVRFIKRKGDPFNFQGMESLEGKRIGVIQGYGYSDAFAQSTGFMRENGKDLPTNVHKLLLKHLDLTIEDETVARAALFADGPDMLEQIEFVKTPLAVNPLYITAGMQNPLAQEIISAFNKGLEIIKANGTYDRIFKKYGVERSVR</sequence>
<keyword evidence="1 2" id="KW-0732">Signal</keyword>
<dbReference type="Gene3D" id="3.40.190.10">
    <property type="entry name" value="Periplasmic binding protein-like II"/>
    <property type="match status" value="2"/>
</dbReference>
<dbReference type="InterPro" id="IPR001638">
    <property type="entry name" value="Solute-binding_3/MltF_N"/>
</dbReference>
<feature type="chain" id="PRO_5003004723" description="Solute-binding protein family 3/N-terminal domain-containing protein" evidence="2">
    <location>
        <begin position="35"/>
        <end position="262"/>
    </location>
</feature>
<name>C9YG89_CURXX</name>
<dbReference type="EMBL" id="FN543108">
    <property type="protein sequence ID" value="CBA33205.1"/>
    <property type="molecule type" value="Genomic_DNA"/>
</dbReference>
<accession>C9YG89</accession>
<evidence type="ECO:0000256" key="2">
    <source>
        <dbReference type="SAM" id="SignalP"/>
    </source>
</evidence>
<organism evidence="4">
    <name type="scientific">Curvibacter symbiont subsp. Hydra magnipapillata</name>
    <dbReference type="NCBI Taxonomy" id="667019"/>
    <lineage>
        <taxon>Bacteria</taxon>
        <taxon>Pseudomonadati</taxon>
        <taxon>Pseudomonadota</taxon>
        <taxon>Betaproteobacteria</taxon>
        <taxon>Burkholderiales</taxon>
        <taxon>Comamonadaceae</taxon>
        <taxon>Curvibacter</taxon>
    </lineage>
</organism>
<dbReference type="SUPFAM" id="SSF53850">
    <property type="entry name" value="Periplasmic binding protein-like II"/>
    <property type="match status" value="1"/>
</dbReference>
<proteinExistence type="predicted"/>
<protein>
    <recommendedName>
        <fullName evidence="3">Solute-binding protein family 3/N-terminal domain-containing protein</fullName>
    </recommendedName>
</protein>
<dbReference type="SMART" id="SM00062">
    <property type="entry name" value="PBPb"/>
    <property type="match status" value="1"/>
</dbReference>
<dbReference type="AlphaFoldDB" id="C9YG89"/>
<dbReference type="PANTHER" id="PTHR35936">
    <property type="entry name" value="MEMBRANE-BOUND LYTIC MUREIN TRANSGLYCOSYLASE F"/>
    <property type="match status" value="1"/>
</dbReference>